<keyword evidence="1" id="KW-0812">Transmembrane</keyword>
<dbReference type="AlphaFoldDB" id="A0A5N6Y188"/>
<organism evidence="2">
    <name type="scientific">Aspergillus arachidicola</name>
    <dbReference type="NCBI Taxonomy" id="656916"/>
    <lineage>
        <taxon>Eukaryota</taxon>
        <taxon>Fungi</taxon>
        <taxon>Dikarya</taxon>
        <taxon>Ascomycota</taxon>
        <taxon>Pezizomycotina</taxon>
        <taxon>Eurotiomycetes</taxon>
        <taxon>Eurotiomycetidae</taxon>
        <taxon>Eurotiales</taxon>
        <taxon>Aspergillaceae</taxon>
        <taxon>Aspergillus</taxon>
        <taxon>Aspergillus subgen. Circumdati</taxon>
    </lineage>
</organism>
<evidence type="ECO:0000256" key="1">
    <source>
        <dbReference type="SAM" id="Phobius"/>
    </source>
</evidence>
<keyword evidence="1" id="KW-0472">Membrane</keyword>
<evidence type="ECO:0000313" key="2">
    <source>
        <dbReference type="EMBL" id="KAE8338209.1"/>
    </source>
</evidence>
<gene>
    <name evidence="2" type="ORF">BDV24DRAFT_138654</name>
</gene>
<sequence length="79" mass="9385">MPCLLVVVILTSPNIKFPLVNHFFSLRALFIHFHFPFLFMFLFPFFFYLYTVIYYMYCILLTTYSDHRLVPSASDSGSI</sequence>
<keyword evidence="1" id="KW-1133">Transmembrane helix</keyword>
<dbReference type="EMBL" id="ML737170">
    <property type="protein sequence ID" value="KAE8338209.1"/>
    <property type="molecule type" value="Genomic_DNA"/>
</dbReference>
<name>A0A5N6Y188_9EURO</name>
<proteinExistence type="predicted"/>
<reference evidence="2" key="1">
    <citation type="submission" date="2019-04" db="EMBL/GenBank/DDBJ databases">
        <title>Friends and foes A comparative genomics study of 23 Aspergillus species from section Flavi.</title>
        <authorList>
            <consortium name="DOE Joint Genome Institute"/>
            <person name="Kjaerbolling I."/>
            <person name="Vesth T."/>
            <person name="Frisvad J.C."/>
            <person name="Nybo J.L."/>
            <person name="Theobald S."/>
            <person name="Kildgaard S."/>
            <person name="Isbrandt T."/>
            <person name="Kuo A."/>
            <person name="Sato A."/>
            <person name="Lyhne E.K."/>
            <person name="Kogle M.E."/>
            <person name="Wiebenga A."/>
            <person name="Kun R.S."/>
            <person name="Lubbers R.J."/>
            <person name="Makela M.R."/>
            <person name="Barry K."/>
            <person name="Chovatia M."/>
            <person name="Clum A."/>
            <person name="Daum C."/>
            <person name="Haridas S."/>
            <person name="He G."/>
            <person name="LaButti K."/>
            <person name="Lipzen A."/>
            <person name="Mondo S."/>
            <person name="Riley R."/>
            <person name="Salamov A."/>
            <person name="Simmons B.A."/>
            <person name="Magnuson J.K."/>
            <person name="Henrissat B."/>
            <person name="Mortensen U.H."/>
            <person name="Larsen T.O."/>
            <person name="Devries R.P."/>
            <person name="Grigoriev I.V."/>
            <person name="Machida M."/>
            <person name="Baker S.E."/>
            <person name="Andersen M.R."/>
        </authorList>
    </citation>
    <scope>NUCLEOTIDE SEQUENCE</scope>
    <source>
        <strain evidence="2">CBS 117612</strain>
    </source>
</reference>
<protein>
    <submittedName>
        <fullName evidence="2">Uncharacterized protein</fullName>
    </submittedName>
</protein>
<dbReference type="Proteomes" id="UP000325558">
    <property type="component" value="Unassembled WGS sequence"/>
</dbReference>
<accession>A0A5N6Y188</accession>
<feature type="transmembrane region" description="Helical" evidence="1">
    <location>
        <begin position="38"/>
        <end position="60"/>
    </location>
</feature>